<organism evidence="1 2">
    <name type="scientific">Apilactobacillus timberlakei</name>
    <dbReference type="NCBI Taxonomy" id="2008380"/>
    <lineage>
        <taxon>Bacteria</taxon>
        <taxon>Bacillati</taxon>
        <taxon>Bacillota</taxon>
        <taxon>Bacilli</taxon>
        <taxon>Lactobacillales</taxon>
        <taxon>Lactobacillaceae</taxon>
        <taxon>Apilactobacillus</taxon>
    </lineage>
</organism>
<dbReference type="EMBL" id="QUAM01000006">
    <property type="protein sequence ID" value="TPR12769.1"/>
    <property type="molecule type" value="Genomic_DNA"/>
</dbReference>
<reference evidence="1 2" key="1">
    <citation type="submission" date="2018-08" db="EMBL/GenBank/DDBJ databases">
        <title>Comparative genomics of wild bee and flower associated Lactobacillus reveals potential adaptation to the bee host.</title>
        <authorList>
            <person name="Vuong H.Q."/>
            <person name="Mcfrederick Q.S."/>
        </authorList>
    </citation>
    <scope>NUCLEOTIDE SEQUENCE [LARGE SCALE GENOMIC DNA]</scope>
    <source>
        <strain evidence="1 2">HV_04</strain>
    </source>
</reference>
<name>A0ABY2YRV6_9LACO</name>
<evidence type="ECO:0000313" key="1">
    <source>
        <dbReference type="EMBL" id="TPR12769.1"/>
    </source>
</evidence>
<evidence type="ECO:0008006" key="3">
    <source>
        <dbReference type="Google" id="ProtNLM"/>
    </source>
</evidence>
<dbReference type="Proteomes" id="UP000767392">
    <property type="component" value="Unassembled WGS sequence"/>
</dbReference>
<gene>
    <name evidence="1" type="ORF">DY048_07095</name>
</gene>
<proteinExistence type="predicted"/>
<protein>
    <recommendedName>
        <fullName evidence="3">DUF2758 domain-containing protein</fullName>
    </recommendedName>
</protein>
<sequence length="75" mass="8883">MQKVKVITSEHNYSSQCGEDWLTDEINKFVEDNNIKVISIQYQNSSTYTGNEQSNPYQFLVIYSAMIFYEERKED</sequence>
<accession>A0ABY2YRV6</accession>
<dbReference type="RefSeq" id="WP_105988493.1">
    <property type="nucleotide sequence ID" value="NZ_POST01000009.1"/>
</dbReference>
<comment type="caution">
    <text evidence="1">The sequence shown here is derived from an EMBL/GenBank/DDBJ whole genome shotgun (WGS) entry which is preliminary data.</text>
</comment>
<keyword evidence="2" id="KW-1185">Reference proteome</keyword>
<evidence type="ECO:0000313" key="2">
    <source>
        <dbReference type="Proteomes" id="UP000767392"/>
    </source>
</evidence>